<evidence type="ECO:0000256" key="4">
    <source>
        <dbReference type="ARBA" id="ARBA00022692"/>
    </source>
</evidence>
<dbReference type="GO" id="GO:0005801">
    <property type="term" value="C:cis-Golgi network"/>
    <property type="evidence" value="ECO:0007669"/>
    <property type="project" value="InterPro"/>
</dbReference>
<dbReference type="GO" id="GO:0031201">
    <property type="term" value="C:SNARE complex"/>
    <property type="evidence" value="ECO:0007669"/>
    <property type="project" value="TreeGrafter"/>
</dbReference>
<evidence type="ECO:0000256" key="6">
    <source>
        <dbReference type="ARBA" id="ARBA00022989"/>
    </source>
</evidence>
<dbReference type="PANTHER" id="PTHR21094">
    <property type="entry name" value="GOS-28 SNARE- RELATED"/>
    <property type="match status" value="1"/>
</dbReference>
<gene>
    <name evidence="11" type="ORF">CYY_007806</name>
</gene>
<dbReference type="GO" id="GO:0048219">
    <property type="term" value="P:inter-Golgi cisterna vesicle-mediated transport"/>
    <property type="evidence" value="ECO:0007669"/>
    <property type="project" value="TreeGrafter"/>
</dbReference>
<feature type="compositionally biased region" description="Pro residues" evidence="10">
    <location>
        <begin position="773"/>
        <end position="788"/>
    </location>
</feature>
<evidence type="ECO:0000313" key="12">
    <source>
        <dbReference type="Proteomes" id="UP000695562"/>
    </source>
</evidence>
<evidence type="ECO:0000256" key="8">
    <source>
        <dbReference type="ARBA" id="ARBA00023136"/>
    </source>
</evidence>
<evidence type="ECO:0000256" key="3">
    <source>
        <dbReference type="ARBA" id="ARBA00022448"/>
    </source>
</evidence>
<feature type="region of interest" description="Disordered" evidence="10">
    <location>
        <begin position="702"/>
        <end position="792"/>
    </location>
</feature>
<organism evidence="11 12">
    <name type="scientific">Polysphondylium violaceum</name>
    <dbReference type="NCBI Taxonomy" id="133409"/>
    <lineage>
        <taxon>Eukaryota</taxon>
        <taxon>Amoebozoa</taxon>
        <taxon>Evosea</taxon>
        <taxon>Eumycetozoa</taxon>
        <taxon>Dictyostelia</taxon>
        <taxon>Dictyosteliales</taxon>
        <taxon>Dictyosteliaceae</taxon>
        <taxon>Polysphondylium</taxon>
    </lineage>
</organism>
<name>A0A8J4PMY1_9MYCE</name>
<evidence type="ECO:0000256" key="7">
    <source>
        <dbReference type="ARBA" id="ARBA00023034"/>
    </source>
</evidence>
<sequence>MTSRWDQNTGSGSSSFPYSSLNSNSNSNNINNSGGSTSIGIPNDSNNSAAGSLENFKKERRNLESEIDEKLGELSTLNDKVQREDYNDDSIEYSKIKFSSLISELDNAFKNLSRCNEMLVNDPNFSSNRVHKEKLEDYLNEYRKFKKNLVQTFESVELLYGGRSGGYRKNDDTEIPMSNLLRENSNLQSGSYMQDSILGQARQVHEALENQRRLIRGAHGKVTNMPGLFHTIDGVTSKIKRFKQRNVVVLGLVIGLWSFQPHQQHNRQQQSRGSANQQQQHHQHQQHNTTSYLNSHSLKSSDAGVLVIGGINFDRISLGKRRAVKFTLANIEHKEFRVNNIFIQQPVITSDIHHQQHHPFQIMTQFKFPLLIAPNTDLEGYVSFCTTRPGKFDGLLSIITENGMQQISLHGEGDIPTSPSQIIYTGNQAPIIRNTPKKLLDYSDIDNSNHQSTVGIWSVASPLFFDDDPYNNTTIGNTSDSKQQQQQHSNNNEKPTTATNVKVSRQDNNNITPNNITPKQNNYHNPPNSKEKKVSFSPYISESEIQEISQDDDEDDEDDSHQHNISDTYINNNHQQQQQRHHQPIRVNKPQQQQQHTNTYNHKPQDTSKVSHTRSNTVNIENDNEYQRKIDSYRKSISLFKKNYDHNSTTTNVNNNIEDEFNKHLNLYDAKLTEISQKAKQLDKKKTTKNPPIIFDIKSHIDQSNSNHHNNNHHNKHQQQQHKPQHQYVKPNHNSHIQNITPIKPHQPSHHNNSKQHHQQSTAIPINVHDDPPPIQKHPQPQPQPPYKRPAAPVYQDHKQDIQENNSIQLTNEDLAMLQEMQPKPMATPAAWRHFLVPPTPIHDTTFYRANDTPFKSSK</sequence>
<reference evidence="11" key="1">
    <citation type="submission" date="2020-01" db="EMBL/GenBank/DDBJ databases">
        <title>Development of genomics and gene disruption for Polysphondylium violaceum indicates a role for the polyketide synthase stlB in stalk morphogenesis.</title>
        <authorList>
            <person name="Narita B."/>
            <person name="Kawabe Y."/>
            <person name="Kin K."/>
            <person name="Saito T."/>
            <person name="Gibbs R."/>
            <person name="Kuspa A."/>
            <person name="Muzny D."/>
            <person name="Queller D."/>
            <person name="Richards S."/>
            <person name="Strassman J."/>
            <person name="Sucgang R."/>
            <person name="Worley K."/>
            <person name="Schaap P."/>
        </authorList>
    </citation>
    <scope>NUCLEOTIDE SEQUENCE</scope>
    <source>
        <strain evidence="11">QSvi11</strain>
    </source>
</reference>
<keyword evidence="7" id="KW-0333">Golgi apparatus</keyword>
<dbReference type="GO" id="GO:0000139">
    <property type="term" value="C:Golgi membrane"/>
    <property type="evidence" value="ECO:0007669"/>
    <property type="project" value="UniProtKB-SubCell"/>
</dbReference>
<feature type="compositionally biased region" description="Acidic residues" evidence="10">
    <location>
        <begin position="549"/>
        <end position="559"/>
    </location>
</feature>
<feature type="region of interest" description="Disordered" evidence="10">
    <location>
        <begin position="263"/>
        <end position="296"/>
    </location>
</feature>
<dbReference type="EMBL" id="AJWJ01000437">
    <property type="protein sequence ID" value="KAF2070870.1"/>
    <property type="molecule type" value="Genomic_DNA"/>
</dbReference>
<feature type="compositionally biased region" description="Low complexity" evidence="10">
    <location>
        <begin position="508"/>
        <end position="522"/>
    </location>
</feature>
<feature type="region of interest" description="Disordered" evidence="10">
    <location>
        <begin position="1"/>
        <end position="46"/>
    </location>
</feature>
<feature type="compositionally biased region" description="Low complexity" evidence="10">
    <location>
        <begin position="8"/>
        <end position="43"/>
    </location>
</feature>
<evidence type="ECO:0000256" key="2">
    <source>
        <dbReference type="ARBA" id="ARBA00008473"/>
    </source>
</evidence>
<feature type="coiled-coil region" evidence="9">
    <location>
        <begin position="46"/>
        <end position="80"/>
    </location>
</feature>
<keyword evidence="12" id="KW-1185">Reference proteome</keyword>
<dbReference type="GO" id="GO:0015031">
    <property type="term" value="P:protein transport"/>
    <property type="evidence" value="ECO:0007669"/>
    <property type="project" value="UniProtKB-KW"/>
</dbReference>
<accession>A0A8J4PMY1</accession>
<dbReference type="Proteomes" id="UP000695562">
    <property type="component" value="Unassembled WGS sequence"/>
</dbReference>
<dbReference type="GO" id="GO:0005484">
    <property type="term" value="F:SNAP receptor activity"/>
    <property type="evidence" value="ECO:0007669"/>
    <property type="project" value="TreeGrafter"/>
</dbReference>
<feature type="compositionally biased region" description="Basic residues" evidence="10">
    <location>
        <begin position="710"/>
        <end position="725"/>
    </location>
</feature>
<keyword evidence="4" id="KW-0812">Transmembrane</keyword>
<dbReference type="AlphaFoldDB" id="A0A8J4PMY1"/>
<keyword evidence="8" id="KW-0472">Membrane</keyword>
<feature type="region of interest" description="Disordered" evidence="10">
    <location>
        <begin position="470"/>
        <end position="615"/>
    </location>
</feature>
<evidence type="ECO:0000256" key="5">
    <source>
        <dbReference type="ARBA" id="ARBA00022927"/>
    </source>
</evidence>
<feature type="compositionally biased region" description="Polar residues" evidence="10">
    <location>
        <begin position="732"/>
        <end position="741"/>
    </location>
</feature>
<protein>
    <submittedName>
        <fullName evidence="11">Uncharacterized protein</fullName>
    </submittedName>
</protein>
<evidence type="ECO:0000256" key="9">
    <source>
        <dbReference type="SAM" id="Coils"/>
    </source>
</evidence>
<keyword evidence="9" id="KW-0175">Coiled coil</keyword>
<comment type="subcellular location">
    <subcellularLocation>
        <location evidence="1">Golgi apparatus membrane</location>
        <topology evidence="1">Single-pass type IV membrane protein</topology>
    </subcellularLocation>
</comment>
<keyword evidence="3" id="KW-0813">Transport</keyword>
<proteinExistence type="inferred from homology"/>
<comment type="caution">
    <text evidence="11">The sequence shown here is derived from an EMBL/GenBank/DDBJ whole genome shotgun (WGS) entry which is preliminary data.</text>
</comment>
<feature type="compositionally biased region" description="Basic residues" evidence="10">
    <location>
        <begin position="747"/>
        <end position="758"/>
    </location>
</feature>
<keyword evidence="5" id="KW-0653">Protein transport</keyword>
<dbReference type="GO" id="GO:0006906">
    <property type="term" value="P:vesicle fusion"/>
    <property type="evidence" value="ECO:0007669"/>
    <property type="project" value="TreeGrafter"/>
</dbReference>
<dbReference type="PANTHER" id="PTHR21094:SF2">
    <property type="entry name" value="GOLGI SNAP RECEPTOR COMPLEX MEMBER 1"/>
    <property type="match status" value="1"/>
</dbReference>
<dbReference type="OrthoDB" id="422156at2759"/>
<comment type="similarity">
    <text evidence="2">Belongs to the GOSR1 family.</text>
</comment>
<dbReference type="GO" id="GO:0005797">
    <property type="term" value="C:Golgi medial cisterna"/>
    <property type="evidence" value="ECO:0007669"/>
    <property type="project" value="TreeGrafter"/>
</dbReference>
<feature type="compositionally biased region" description="Low complexity" evidence="10">
    <location>
        <begin position="263"/>
        <end position="280"/>
    </location>
</feature>
<feature type="compositionally biased region" description="Polar residues" evidence="10">
    <location>
        <begin position="470"/>
        <end position="507"/>
    </location>
</feature>
<evidence type="ECO:0000313" key="11">
    <source>
        <dbReference type="EMBL" id="KAF2070870.1"/>
    </source>
</evidence>
<evidence type="ECO:0000256" key="10">
    <source>
        <dbReference type="SAM" id="MobiDB-lite"/>
    </source>
</evidence>
<evidence type="ECO:0000256" key="1">
    <source>
        <dbReference type="ARBA" id="ARBA00004409"/>
    </source>
</evidence>
<keyword evidence="6" id="KW-1133">Transmembrane helix</keyword>
<feature type="compositionally biased region" description="Polar residues" evidence="10">
    <location>
        <begin position="596"/>
        <end position="615"/>
    </location>
</feature>
<dbReference type="InterPro" id="IPR023601">
    <property type="entry name" value="Golgi_SNAP_su1"/>
</dbReference>
<dbReference type="GO" id="GO:0006888">
    <property type="term" value="P:endoplasmic reticulum to Golgi vesicle-mediated transport"/>
    <property type="evidence" value="ECO:0007669"/>
    <property type="project" value="InterPro"/>
</dbReference>